<evidence type="ECO:0000313" key="3">
    <source>
        <dbReference type="EMBL" id="CAG9562817.1"/>
    </source>
</evidence>
<proteinExistence type="predicted"/>
<dbReference type="PANTHER" id="PTHR46599:SF3">
    <property type="entry name" value="PIGGYBAC TRANSPOSABLE ELEMENT-DERIVED PROTEIN 4"/>
    <property type="match status" value="1"/>
</dbReference>
<feature type="compositionally biased region" description="Polar residues" evidence="1">
    <location>
        <begin position="672"/>
        <end position="681"/>
    </location>
</feature>
<feature type="region of interest" description="Disordered" evidence="1">
    <location>
        <begin position="521"/>
        <end position="549"/>
    </location>
</feature>
<feature type="region of interest" description="Disordered" evidence="1">
    <location>
        <begin position="77"/>
        <end position="114"/>
    </location>
</feature>
<feature type="compositionally biased region" description="Basic and acidic residues" evidence="1">
    <location>
        <begin position="725"/>
        <end position="750"/>
    </location>
</feature>
<dbReference type="EMBL" id="CAKASE010000048">
    <property type="protein sequence ID" value="CAG9562817.1"/>
    <property type="molecule type" value="Genomic_DNA"/>
</dbReference>
<feature type="region of interest" description="Disordered" evidence="1">
    <location>
        <begin position="23"/>
        <end position="42"/>
    </location>
</feature>
<reference evidence="3" key="1">
    <citation type="submission" date="2021-09" db="EMBL/GenBank/DDBJ databases">
        <authorList>
            <person name="Martin H S."/>
        </authorList>
    </citation>
    <scope>NUCLEOTIDE SEQUENCE</scope>
</reference>
<dbReference type="Pfam" id="PF13843">
    <property type="entry name" value="DDE_Tnp_1_7"/>
    <property type="match status" value="1"/>
</dbReference>
<keyword evidence="4" id="KW-1185">Reference proteome</keyword>
<dbReference type="OrthoDB" id="118105at2759"/>
<feature type="compositionally biased region" description="Acidic residues" evidence="1">
    <location>
        <begin position="23"/>
        <end position="35"/>
    </location>
</feature>
<sequence>MDIKNNTALIEALLLEELPDCDEASDAGVSDDEVENVQLPSPRGFDEIFERAIEDVLAEVPPSSPSNEDVLEYPINQVPTSSLPAPSVQPDLPSANNSSHRTNQRLPEPNRKWKKRDLSTSLPEYIADTGVVDDWFAHCTTPTDIFLVLIDDIVDNIVYQSNLYATQKSKVLNLKKEELLTFIGINFFMGYNTRPAWRDHYSSAPDLNNALICKTLPRDRFAIILSHLHCNDSSKMPSGCKDKLYKIRPMIDALNKKFEMVYHGTRELSVDESMIKFKGRSVLKQYLPMKPIKRGYKLWCLADQRGYIKKFQIYQGKDEELNTKFTGYGLGEKVVLELTEQDWSKGKVVYFDNFFTSVALLEKLKTENTYACGTIRSNRKGLPGNMLADSQLKRGDSDHRFSNLDIGYWKWKDNKMVHLVSNFHGNEEATVSRKEKNGTKSAITCPIAVKDYNMYMGGVDTADRLRALYCIDRKSPKWWHRLFWGLLDIVFVNAYVIHGLIMEQTTVKDFRRSVTQGLMTMKDASQKRKTSTDNTAKGGPSKRRKSDYSTIKDVRLGNRGIHWPTFVENRGRCECPPYFGESFKCKVGKEKELSRKNRELEIFGNNSGKRATTYTFYIAILRTKSKHIFRHIRKNFRGRIQGATGIFPKTTWHVVYDPATCGCIRHHNHIATNKTKPTTPQDPLGSDPVNSYGIRKDPRSQESGGHYQRGLQVEKPEWTICQGIKIDHSGNKRVDSGSVKPHEDGRDEGSRGGQRPSLQRAVRP</sequence>
<evidence type="ECO:0000256" key="1">
    <source>
        <dbReference type="SAM" id="MobiDB-lite"/>
    </source>
</evidence>
<dbReference type="PANTHER" id="PTHR46599">
    <property type="entry name" value="PIGGYBAC TRANSPOSABLE ELEMENT-DERIVED PROTEIN 4"/>
    <property type="match status" value="1"/>
</dbReference>
<gene>
    <name evidence="3" type="ORF">DCHRY22_LOCUS4090</name>
</gene>
<feature type="compositionally biased region" description="Polar residues" evidence="1">
    <location>
        <begin position="94"/>
        <end position="105"/>
    </location>
</feature>
<dbReference type="AlphaFoldDB" id="A0A8J2QKT9"/>
<evidence type="ECO:0000313" key="4">
    <source>
        <dbReference type="Proteomes" id="UP000789524"/>
    </source>
</evidence>
<organism evidence="3 4">
    <name type="scientific">Danaus chrysippus</name>
    <name type="common">African queen</name>
    <dbReference type="NCBI Taxonomy" id="151541"/>
    <lineage>
        <taxon>Eukaryota</taxon>
        <taxon>Metazoa</taxon>
        <taxon>Ecdysozoa</taxon>
        <taxon>Arthropoda</taxon>
        <taxon>Hexapoda</taxon>
        <taxon>Insecta</taxon>
        <taxon>Pterygota</taxon>
        <taxon>Neoptera</taxon>
        <taxon>Endopterygota</taxon>
        <taxon>Lepidoptera</taxon>
        <taxon>Glossata</taxon>
        <taxon>Ditrysia</taxon>
        <taxon>Papilionoidea</taxon>
        <taxon>Nymphalidae</taxon>
        <taxon>Danainae</taxon>
        <taxon>Danaini</taxon>
        <taxon>Danaina</taxon>
        <taxon>Danaus</taxon>
        <taxon>Anosia</taxon>
    </lineage>
</organism>
<evidence type="ECO:0000259" key="2">
    <source>
        <dbReference type="Pfam" id="PF13843"/>
    </source>
</evidence>
<dbReference type="Proteomes" id="UP000789524">
    <property type="component" value="Unassembled WGS sequence"/>
</dbReference>
<protein>
    <submittedName>
        <fullName evidence="3">(African queen) hypothetical protein</fullName>
    </submittedName>
</protein>
<name>A0A8J2QKT9_9NEOP</name>
<dbReference type="InterPro" id="IPR029526">
    <property type="entry name" value="PGBD"/>
</dbReference>
<comment type="caution">
    <text evidence="3">The sequence shown here is derived from an EMBL/GenBank/DDBJ whole genome shotgun (WGS) entry which is preliminary data.</text>
</comment>
<accession>A0A8J2QKT9</accession>
<feature type="domain" description="PiggyBac transposable element-derived protein" evidence="2">
    <location>
        <begin position="141"/>
        <end position="495"/>
    </location>
</feature>
<feature type="region of interest" description="Disordered" evidence="1">
    <location>
        <begin position="672"/>
        <end position="764"/>
    </location>
</feature>